<dbReference type="GO" id="GO:0003824">
    <property type="term" value="F:catalytic activity"/>
    <property type="evidence" value="ECO:0007669"/>
    <property type="project" value="UniProtKB-ARBA"/>
</dbReference>
<dbReference type="InterPro" id="IPR013342">
    <property type="entry name" value="Mandelate_racemase_C"/>
</dbReference>
<keyword evidence="1" id="KW-0479">Metal-binding</keyword>
<dbReference type="InterPro" id="IPR036849">
    <property type="entry name" value="Enolase-like_C_sf"/>
</dbReference>
<feature type="domain" description="Mandelate racemase/muconate lactonizing enzyme C-terminal" evidence="2">
    <location>
        <begin position="132"/>
        <end position="228"/>
    </location>
</feature>
<comment type="caution">
    <text evidence="3">The sequence shown here is derived from an EMBL/GenBank/DDBJ whole genome shotgun (WGS) entry which is preliminary data.</text>
</comment>
<proteinExistence type="predicted"/>
<evidence type="ECO:0000259" key="2">
    <source>
        <dbReference type="SMART" id="SM00922"/>
    </source>
</evidence>
<dbReference type="RefSeq" id="WP_160883303.1">
    <property type="nucleotide sequence ID" value="NZ_WURB01000002.1"/>
</dbReference>
<dbReference type="PANTHER" id="PTHR48073">
    <property type="entry name" value="O-SUCCINYLBENZOATE SYNTHASE-RELATED"/>
    <property type="match status" value="1"/>
</dbReference>
<dbReference type="SUPFAM" id="SSF51604">
    <property type="entry name" value="Enolase C-terminal domain-like"/>
    <property type="match status" value="1"/>
</dbReference>
<dbReference type="SFLD" id="SFLDG00180">
    <property type="entry name" value="muconate_cycloisomerase"/>
    <property type="match status" value="1"/>
</dbReference>
<dbReference type="SMART" id="SM00922">
    <property type="entry name" value="MR_MLE"/>
    <property type="match status" value="1"/>
</dbReference>
<sequence length="359" mass="39666">MPVVSRVTLRHLKMPLVRPYRLSYRTFEEFEPYLVEIEDSDGRSGFADAHISPGSSSETREGGWRFACERIEEILGLSGGAAKDRLLARFPESKAATTALVSAIEVMERNDNLRITQPATLPLLVPVNALTSEEIGREVADLLAQGFTTFKVKVGKDVDGDLRRVAAIQDASRGRATLRLDANRAYTRDQGVAFASELRPDGIELFEQPCDADDWDANAAVAAASRVPLMLDEPICTLADIERAATIENVGYCKLKLKRFGGLDRLREGLDAVRARGMQPVLGDGLGSEVQGWLEACVATHTIDNAGEFNGFLKPHDRLFENPLPFSNGSIHLPEGYWPRLDRAAVDRFTIQQRSFHKS</sequence>
<name>A0A7X3MP97_9HYPH</name>
<gene>
    <name evidence="3" type="ORF">GR328_04440</name>
</gene>
<dbReference type="GO" id="GO:0046872">
    <property type="term" value="F:metal ion binding"/>
    <property type="evidence" value="ECO:0007669"/>
    <property type="project" value="UniProtKB-KW"/>
</dbReference>
<evidence type="ECO:0000256" key="1">
    <source>
        <dbReference type="ARBA" id="ARBA00022723"/>
    </source>
</evidence>
<dbReference type="SFLD" id="SFLDS00001">
    <property type="entry name" value="Enolase"/>
    <property type="match status" value="1"/>
</dbReference>
<dbReference type="Pfam" id="PF13378">
    <property type="entry name" value="MR_MLE_C"/>
    <property type="match status" value="1"/>
</dbReference>
<dbReference type="InterPro" id="IPR029065">
    <property type="entry name" value="Enolase_C-like"/>
</dbReference>
<dbReference type="EMBL" id="WURB01000002">
    <property type="protein sequence ID" value="MXQ10707.1"/>
    <property type="molecule type" value="Genomic_DNA"/>
</dbReference>
<dbReference type="PANTHER" id="PTHR48073:SF2">
    <property type="entry name" value="O-SUCCINYLBENZOATE SYNTHASE"/>
    <property type="match status" value="1"/>
</dbReference>
<evidence type="ECO:0000313" key="3">
    <source>
        <dbReference type="EMBL" id="MXQ10707.1"/>
    </source>
</evidence>
<dbReference type="SUPFAM" id="SSF54826">
    <property type="entry name" value="Enolase N-terminal domain-like"/>
    <property type="match status" value="1"/>
</dbReference>
<accession>A0A7X3MP97</accession>
<keyword evidence="4" id="KW-1185">Reference proteome</keyword>
<dbReference type="OrthoDB" id="9802699at2"/>
<dbReference type="Proteomes" id="UP000436483">
    <property type="component" value="Unassembled WGS sequence"/>
</dbReference>
<dbReference type="AlphaFoldDB" id="A0A7X3MP97"/>
<dbReference type="Gene3D" id="3.30.390.10">
    <property type="entry name" value="Enolase-like, N-terminal domain"/>
    <property type="match status" value="1"/>
</dbReference>
<protein>
    <recommendedName>
        <fullName evidence="2">Mandelate racemase/muconate lactonizing enzyme C-terminal domain-containing protein</fullName>
    </recommendedName>
</protein>
<dbReference type="Gene3D" id="3.20.20.120">
    <property type="entry name" value="Enolase-like C-terminal domain"/>
    <property type="match status" value="1"/>
</dbReference>
<reference evidence="3 4" key="1">
    <citation type="submission" date="2019-12" db="EMBL/GenBank/DDBJ databases">
        <authorList>
            <person name="Yuan C.-G."/>
        </authorList>
    </citation>
    <scope>NUCLEOTIDE SEQUENCE [LARGE SCALE GENOMIC DNA]</scope>
    <source>
        <strain evidence="3 4">KCTC 23863</strain>
    </source>
</reference>
<evidence type="ECO:0000313" key="4">
    <source>
        <dbReference type="Proteomes" id="UP000436483"/>
    </source>
</evidence>
<organism evidence="3 4">
    <name type="scientific">Microvirga makkahensis</name>
    <dbReference type="NCBI Taxonomy" id="1128670"/>
    <lineage>
        <taxon>Bacteria</taxon>
        <taxon>Pseudomonadati</taxon>
        <taxon>Pseudomonadota</taxon>
        <taxon>Alphaproteobacteria</taxon>
        <taxon>Hyphomicrobiales</taxon>
        <taxon>Methylobacteriaceae</taxon>
        <taxon>Microvirga</taxon>
    </lineage>
</organism>
<reference evidence="3 4" key="2">
    <citation type="submission" date="2020-01" db="EMBL/GenBank/DDBJ databases">
        <title>Microvirga sp. nov., an arsenate reduction bacterium isolated from Tibet hotspring sediments.</title>
        <authorList>
            <person name="Xian W.-D."/>
            <person name="Li W.-J."/>
        </authorList>
    </citation>
    <scope>NUCLEOTIDE SEQUENCE [LARGE SCALE GENOMIC DNA]</scope>
    <source>
        <strain evidence="3 4">KCTC 23863</strain>
    </source>
</reference>
<dbReference type="InterPro" id="IPR029017">
    <property type="entry name" value="Enolase-like_N"/>
</dbReference>